<evidence type="ECO:0000313" key="1">
    <source>
        <dbReference type="EMBL" id="KGF48752.1"/>
    </source>
</evidence>
<dbReference type="AlphaFoldDB" id="A0A096C176"/>
<comment type="caution">
    <text evidence="1">The sequence shown here is derived from an EMBL/GenBank/DDBJ whole genome shotgun (WGS) entry which is preliminary data.</text>
</comment>
<sequence length="215" mass="25429">MATHPLWSDDYWLLLLQLYLKKPEGMKPMYSRALVDLSLELHIPPKNLYEQLFKLRHRDMPIINLIWETYGENTRKLNKDVKKLRLMKGFGQPREFYDGVKVRETFEHEFLPVEGATELKPFMLIMILDLYFRLTPITMAAETPEVIDLAKLMKIKPQMVVEVMDVFQLCDPYLNRDDLLTSPLLMPCQEVWNRYGNDNPEKLSTLAAQLKEYFT</sequence>
<proteinExistence type="predicted"/>
<accession>A0A096C176</accession>
<gene>
    <name evidence="1" type="ORF">HMPREF0661_06520</name>
</gene>
<organism evidence="1 2">
    <name type="scientific">Prevotella melaninogenica DNF00666</name>
    <dbReference type="NCBI Taxonomy" id="1401073"/>
    <lineage>
        <taxon>Bacteria</taxon>
        <taxon>Pseudomonadati</taxon>
        <taxon>Bacteroidota</taxon>
        <taxon>Bacteroidia</taxon>
        <taxon>Bacteroidales</taxon>
        <taxon>Prevotellaceae</taxon>
        <taxon>Prevotella</taxon>
    </lineage>
</organism>
<protein>
    <submittedName>
        <fullName evidence="1">Uncharacterized protein</fullName>
    </submittedName>
</protein>
<dbReference type="RefSeq" id="WP_036864744.1">
    <property type="nucleotide sequence ID" value="NZ_JRNS01000338.1"/>
</dbReference>
<name>A0A096C176_9BACT</name>
<dbReference type="EMBL" id="JRNS01000338">
    <property type="protein sequence ID" value="KGF48752.1"/>
    <property type="molecule type" value="Genomic_DNA"/>
</dbReference>
<evidence type="ECO:0000313" key="2">
    <source>
        <dbReference type="Proteomes" id="UP000029578"/>
    </source>
</evidence>
<reference evidence="1 2" key="1">
    <citation type="submission" date="2014-07" db="EMBL/GenBank/DDBJ databases">
        <authorList>
            <person name="McCorrison J."/>
            <person name="Sanka R."/>
            <person name="Torralba M."/>
            <person name="Gillis M."/>
            <person name="Haft D.H."/>
            <person name="Methe B."/>
            <person name="Sutton G."/>
            <person name="Nelson K.E."/>
        </authorList>
    </citation>
    <scope>NUCLEOTIDE SEQUENCE [LARGE SCALE GENOMIC DNA]</scope>
    <source>
        <strain evidence="1 2">DNF00666</strain>
    </source>
</reference>
<dbReference type="Proteomes" id="UP000029578">
    <property type="component" value="Unassembled WGS sequence"/>
</dbReference>